<name>A0A8S1TRG0_9CILI</name>
<keyword evidence="1" id="KW-0472">Membrane</keyword>
<evidence type="ECO:0000313" key="2">
    <source>
        <dbReference type="EMBL" id="CAD8155325.1"/>
    </source>
</evidence>
<evidence type="ECO:0000256" key="1">
    <source>
        <dbReference type="SAM" id="Phobius"/>
    </source>
</evidence>
<protein>
    <recommendedName>
        <fullName evidence="4">Transmembrane protein</fullName>
    </recommendedName>
</protein>
<keyword evidence="1" id="KW-0812">Transmembrane</keyword>
<keyword evidence="3" id="KW-1185">Reference proteome</keyword>
<sequence length="186" mass="22843">MINEELAQQINQQIQLKKKQPCELEILRKQKIQNFVANNLVCKIIILELQEVILNINNFRKQEQFFLFLFQKLDLQFQQITIKELFQFFMSINKKMILILYNISKKCLVYDDFIQSNKYKILLRGQIKKLQNFKYCHQLHILMKIIWKNSQQFFLIIYLYLIVKKIELAWMYQKQLAISYLLQYKF</sequence>
<proteinExistence type="predicted"/>
<dbReference type="Proteomes" id="UP000689195">
    <property type="component" value="Unassembled WGS sequence"/>
</dbReference>
<accession>A0A8S1TRG0</accession>
<comment type="caution">
    <text evidence="2">The sequence shown here is derived from an EMBL/GenBank/DDBJ whole genome shotgun (WGS) entry which is preliminary data.</text>
</comment>
<gene>
    <name evidence="2" type="ORF">PPENT_87.1.T0270031</name>
</gene>
<feature type="transmembrane region" description="Helical" evidence="1">
    <location>
        <begin position="153"/>
        <end position="172"/>
    </location>
</feature>
<reference evidence="2" key="1">
    <citation type="submission" date="2021-01" db="EMBL/GenBank/DDBJ databases">
        <authorList>
            <consortium name="Genoscope - CEA"/>
            <person name="William W."/>
        </authorList>
    </citation>
    <scope>NUCLEOTIDE SEQUENCE</scope>
</reference>
<dbReference type="AlphaFoldDB" id="A0A8S1TRG0"/>
<organism evidence="2 3">
    <name type="scientific">Paramecium pentaurelia</name>
    <dbReference type="NCBI Taxonomy" id="43138"/>
    <lineage>
        <taxon>Eukaryota</taxon>
        <taxon>Sar</taxon>
        <taxon>Alveolata</taxon>
        <taxon>Ciliophora</taxon>
        <taxon>Intramacronucleata</taxon>
        <taxon>Oligohymenophorea</taxon>
        <taxon>Peniculida</taxon>
        <taxon>Parameciidae</taxon>
        <taxon>Paramecium</taxon>
    </lineage>
</organism>
<keyword evidence="1" id="KW-1133">Transmembrane helix</keyword>
<evidence type="ECO:0000313" key="3">
    <source>
        <dbReference type="Proteomes" id="UP000689195"/>
    </source>
</evidence>
<dbReference type="EMBL" id="CAJJDO010000027">
    <property type="protein sequence ID" value="CAD8155325.1"/>
    <property type="molecule type" value="Genomic_DNA"/>
</dbReference>
<evidence type="ECO:0008006" key="4">
    <source>
        <dbReference type="Google" id="ProtNLM"/>
    </source>
</evidence>